<evidence type="ECO:0008006" key="3">
    <source>
        <dbReference type="Google" id="ProtNLM"/>
    </source>
</evidence>
<reference evidence="2" key="2">
    <citation type="submission" date="2015-01" db="EMBL/GenBank/DDBJ databases">
        <title>Evolutionary Origins and Diversification of the Mycorrhizal Mutualists.</title>
        <authorList>
            <consortium name="DOE Joint Genome Institute"/>
            <consortium name="Mycorrhizal Genomics Consortium"/>
            <person name="Kohler A."/>
            <person name="Kuo A."/>
            <person name="Nagy L.G."/>
            <person name="Floudas D."/>
            <person name="Copeland A."/>
            <person name="Barry K.W."/>
            <person name="Cichocki N."/>
            <person name="Veneault-Fourrey C."/>
            <person name="LaButti K."/>
            <person name="Lindquist E.A."/>
            <person name="Lipzen A."/>
            <person name="Lundell T."/>
            <person name="Morin E."/>
            <person name="Murat C."/>
            <person name="Riley R."/>
            <person name="Ohm R."/>
            <person name="Sun H."/>
            <person name="Tunlid A."/>
            <person name="Henrissat B."/>
            <person name="Grigoriev I.V."/>
            <person name="Hibbett D.S."/>
            <person name="Martin F."/>
        </authorList>
    </citation>
    <scope>NUCLEOTIDE SEQUENCE [LARGE SCALE GENOMIC DNA]</scope>
    <source>
        <strain evidence="2">LaAM-08-1</strain>
    </source>
</reference>
<dbReference type="AlphaFoldDB" id="A0A0C9XAL7"/>
<reference evidence="1 2" key="1">
    <citation type="submission" date="2014-04" db="EMBL/GenBank/DDBJ databases">
        <authorList>
            <consortium name="DOE Joint Genome Institute"/>
            <person name="Kuo A."/>
            <person name="Kohler A."/>
            <person name="Nagy L.G."/>
            <person name="Floudas D."/>
            <person name="Copeland A."/>
            <person name="Barry K.W."/>
            <person name="Cichocki N."/>
            <person name="Veneault-Fourrey C."/>
            <person name="LaButti K."/>
            <person name="Lindquist E.A."/>
            <person name="Lipzen A."/>
            <person name="Lundell T."/>
            <person name="Morin E."/>
            <person name="Murat C."/>
            <person name="Sun H."/>
            <person name="Tunlid A."/>
            <person name="Henrissat B."/>
            <person name="Grigoriev I.V."/>
            <person name="Hibbett D.S."/>
            <person name="Martin F."/>
            <person name="Nordberg H.P."/>
            <person name="Cantor M.N."/>
            <person name="Hua S.X."/>
        </authorList>
    </citation>
    <scope>NUCLEOTIDE SEQUENCE [LARGE SCALE GENOMIC DNA]</scope>
    <source>
        <strain evidence="1 2">LaAM-08-1</strain>
    </source>
</reference>
<dbReference type="OrthoDB" id="3071324at2759"/>
<proteinExistence type="predicted"/>
<sequence>MPTSILDLPTELILEIIHSEDSTNAAIAYLGMTCRRLHDICQVLLLERQLPVLQLQLRLLVGRRRLLIYKNSGSIAMTDSELHDVEEIFQASFHKIEYVPVNFTAQENRKRSRTYFSRQRYWSY</sequence>
<organism evidence="1 2">
    <name type="scientific">Laccaria amethystina LaAM-08-1</name>
    <dbReference type="NCBI Taxonomy" id="1095629"/>
    <lineage>
        <taxon>Eukaryota</taxon>
        <taxon>Fungi</taxon>
        <taxon>Dikarya</taxon>
        <taxon>Basidiomycota</taxon>
        <taxon>Agaricomycotina</taxon>
        <taxon>Agaricomycetes</taxon>
        <taxon>Agaricomycetidae</taxon>
        <taxon>Agaricales</taxon>
        <taxon>Agaricineae</taxon>
        <taxon>Hydnangiaceae</taxon>
        <taxon>Laccaria</taxon>
    </lineage>
</organism>
<keyword evidence="2" id="KW-1185">Reference proteome</keyword>
<protein>
    <recommendedName>
        <fullName evidence="3">F-box domain-containing protein</fullName>
    </recommendedName>
</protein>
<name>A0A0C9XAL7_9AGAR</name>
<evidence type="ECO:0000313" key="1">
    <source>
        <dbReference type="EMBL" id="KIJ94761.1"/>
    </source>
</evidence>
<accession>A0A0C9XAL7</accession>
<gene>
    <name evidence="1" type="ORF">K443DRAFT_11847</name>
</gene>
<dbReference type="HOGENOM" id="CLU_2004288_0_0_1"/>
<evidence type="ECO:0000313" key="2">
    <source>
        <dbReference type="Proteomes" id="UP000054477"/>
    </source>
</evidence>
<dbReference type="EMBL" id="KN838779">
    <property type="protein sequence ID" value="KIJ94761.1"/>
    <property type="molecule type" value="Genomic_DNA"/>
</dbReference>
<dbReference type="Proteomes" id="UP000054477">
    <property type="component" value="Unassembled WGS sequence"/>
</dbReference>